<sequence>MKKTTFLLCLTFFIGALGGPAAQAQIVRRIIGHAIAGKAIRSLTGKDSQTGTEAPSEAQPAESGGAGDASEPNGAPSEQLKQNGQ</sequence>
<dbReference type="AlphaFoldDB" id="A0A9W6GXG5"/>
<protein>
    <submittedName>
        <fullName evidence="3">Uncharacterized protein</fullName>
    </submittedName>
</protein>
<keyword evidence="4" id="KW-1185">Reference proteome</keyword>
<dbReference type="Proteomes" id="UP001144323">
    <property type="component" value="Unassembled WGS sequence"/>
</dbReference>
<accession>A0A9W6GXG5</accession>
<evidence type="ECO:0000256" key="2">
    <source>
        <dbReference type="SAM" id="SignalP"/>
    </source>
</evidence>
<gene>
    <name evidence="3" type="ORF">LMG27198_37910</name>
</gene>
<keyword evidence="2" id="KW-0732">Signal</keyword>
<evidence type="ECO:0000313" key="3">
    <source>
        <dbReference type="EMBL" id="GLI94799.1"/>
    </source>
</evidence>
<proteinExistence type="predicted"/>
<name>A0A9W6GXG5_9HYPH</name>
<evidence type="ECO:0000313" key="4">
    <source>
        <dbReference type="Proteomes" id="UP001144323"/>
    </source>
</evidence>
<reference evidence="3" key="1">
    <citation type="journal article" date="2023" name="Int. J. Syst. Evol. Microbiol.">
        <title>Methylocystis iwaonis sp. nov., a type II methane-oxidizing bacterium from surface soil of a rice paddy field in Japan, and emended description of the genus Methylocystis (ex Whittenbury et al. 1970) Bowman et al. 1993.</title>
        <authorList>
            <person name="Kaise H."/>
            <person name="Sawadogo J.B."/>
            <person name="Alam M.S."/>
            <person name="Ueno C."/>
            <person name="Dianou D."/>
            <person name="Shinjo R."/>
            <person name="Asakawa S."/>
        </authorList>
    </citation>
    <scope>NUCLEOTIDE SEQUENCE</scope>
    <source>
        <strain evidence="3">LMG27198</strain>
    </source>
</reference>
<organism evidence="3 4">
    <name type="scientific">Methylocystis echinoides</name>
    <dbReference type="NCBI Taxonomy" id="29468"/>
    <lineage>
        <taxon>Bacteria</taxon>
        <taxon>Pseudomonadati</taxon>
        <taxon>Pseudomonadota</taxon>
        <taxon>Alphaproteobacteria</taxon>
        <taxon>Hyphomicrobiales</taxon>
        <taxon>Methylocystaceae</taxon>
        <taxon>Methylocystis</taxon>
    </lineage>
</organism>
<evidence type="ECO:0000256" key="1">
    <source>
        <dbReference type="SAM" id="MobiDB-lite"/>
    </source>
</evidence>
<feature type="region of interest" description="Disordered" evidence="1">
    <location>
        <begin position="41"/>
        <end position="85"/>
    </location>
</feature>
<feature type="signal peptide" evidence="2">
    <location>
        <begin position="1"/>
        <end position="24"/>
    </location>
</feature>
<comment type="caution">
    <text evidence="3">The sequence shown here is derived from an EMBL/GenBank/DDBJ whole genome shotgun (WGS) entry which is preliminary data.</text>
</comment>
<dbReference type="EMBL" id="BSEC01000001">
    <property type="protein sequence ID" value="GLI94799.1"/>
    <property type="molecule type" value="Genomic_DNA"/>
</dbReference>
<feature type="chain" id="PRO_5040833990" evidence="2">
    <location>
        <begin position="25"/>
        <end position="85"/>
    </location>
</feature>